<dbReference type="Proteomes" id="UP000314011">
    <property type="component" value="Unassembled WGS sequence"/>
</dbReference>
<keyword evidence="2" id="KW-1185">Reference proteome</keyword>
<accession>A0A5C5GHK5</accession>
<name>A0A5C5GHK5_9RHOB</name>
<organism evidence="1 2">
    <name type="scientific">Pelagovum pacificum</name>
    <dbReference type="NCBI Taxonomy" id="2588711"/>
    <lineage>
        <taxon>Bacteria</taxon>
        <taxon>Pseudomonadati</taxon>
        <taxon>Pseudomonadota</taxon>
        <taxon>Alphaproteobacteria</taxon>
        <taxon>Rhodobacterales</taxon>
        <taxon>Paracoccaceae</taxon>
        <taxon>Pelagovum</taxon>
    </lineage>
</organism>
<dbReference type="EMBL" id="VFFF01000001">
    <property type="protein sequence ID" value="TNY34183.1"/>
    <property type="molecule type" value="Genomic_DNA"/>
</dbReference>
<dbReference type="RefSeq" id="WP_197097581.1">
    <property type="nucleotide sequence ID" value="NZ_CP065915.1"/>
</dbReference>
<sequence length="255" mass="28207">MAGRLKIGAVEFEVHPVPEMTVTAVMRDPLFAKEADRDLWSWNGTEGRMLAQATDKGAIPLPNALIFFVSKASSNGVLNRNEAATRNMASRFITATGADDINQVLAGVSRLVNLPHKTLPLESFAPLQEATSYVVRHHLDFSVVLLRNRTEDLAGYLCLPNRVLFHSEIRAIHDQDALDRIFEADPRLRTMQPTFFVPSRSDANRGVRRTALAQRISESRQALAALPQGPGGDVARKNLSAKLRVFQAEWDALGK</sequence>
<proteinExistence type="predicted"/>
<evidence type="ECO:0000313" key="2">
    <source>
        <dbReference type="Proteomes" id="UP000314011"/>
    </source>
</evidence>
<gene>
    <name evidence="1" type="ORF">FHY64_13265</name>
</gene>
<reference evidence="1 2" key="1">
    <citation type="submission" date="2019-06" db="EMBL/GenBank/DDBJ databases">
        <title>Genome of new Rhodobacteraceae sp. SM1903.</title>
        <authorList>
            <person name="Ren X."/>
        </authorList>
    </citation>
    <scope>NUCLEOTIDE SEQUENCE [LARGE SCALE GENOMIC DNA]</scope>
    <source>
        <strain evidence="1 2">SM1903</strain>
    </source>
</reference>
<dbReference type="AlphaFoldDB" id="A0A5C5GHK5"/>
<comment type="caution">
    <text evidence="1">The sequence shown here is derived from an EMBL/GenBank/DDBJ whole genome shotgun (WGS) entry which is preliminary data.</text>
</comment>
<protein>
    <submittedName>
        <fullName evidence="1">Uncharacterized protein</fullName>
    </submittedName>
</protein>
<evidence type="ECO:0000313" key="1">
    <source>
        <dbReference type="EMBL" id="TNY34183.1"/>
    </source>
</evidence>